<dbReference type="Gene3D" id="1.10.1070.20">
    <property type="match status" value="1"/>
</dbReference>
<organism evidence="6 7">
    <name type="scientific">Cystobacter ferrugineus</name>
    <dbReference type="NCBI Taxonomy" id="83449"/>
    <lineage>
        <taxon>Bacteria</taxon>
        <taxon>Pseudomonadati</taxon>
        <taxon>Myxococcota</taxon>
        <taxon>Myxococcia</taxon>
        <taxon>Myxococcales</taxon>
        <taxon>Cystobacterineae</taxon>
        <taxon>Archangiaceae</taxon>
        <taxon>Cystobacter</taxon>
    </lineage>
</organism>
<protein>
    <submittedName>
        <fullName evidence="6">Protein kinase</fullName>
    </submittedName>
</protein>
<dbReference type="InterPro" id="IPR017508">
    <property type="entry name" value="HipA_N1"/>
</dbReference>
<dbReference type="OrthoDB" id="9805913at2"/>
<dbReference type="Pfam" id="PF13657">
    <property type="entry name" value="Couple_hipA"/>
    <property type="match status" value="1"/>
</dbReference>
<dbReference type="RefSeq" id="WP_071904161.1">
    <property type="nucleotide sequence ID" value="NZ_MPIN01000017.1"/>
</dbReference>
<dbReference type="PANTHER" id="PTHR37419">
    <property type="entry name" value="SERINE/THREONINE-PROTEIN KINASE TOXIN HIPA"/>
    <property type="match status" value="1"/>
</dbReference>
<dbReference type="STRING" id="83449.BON30_41700"/>
<evidence type="ECO:0000259" key="5">
    <source>
        <dbReference type="Pfam" id="PF13657"/>
    </source>
</evidence>
<proteinExistence type="inferred from homology"/>
<name>A0A1L9AXF0_9BACT</name>
<keyword evidence="7" id="KW-1185">Reference proteome</keyword>
<dbReference type="Pfam" id="PF07804">
    <property type="entry name" value="HipA_C"/>
    <property type="match status" value="1"/>
</dbReference>
<dbReference type="AlphaFoldDB" id="A0A1L9AXF0"/>
<reference evidence="6 7" key="2">
    <citation type="submission" date="2016-12" db="EMBL/GenBank/DDBJ databases">
        <title>Draft Genome Sequence of Cystobacter ferrugineus Strain Cbfe23.</title>
        <authorList>
            <person name="Akbar S."/>
            <person name="Dowd S.E."/>
            <person name="Stevens D.C."/>
        </authorList>
    </citation>
    <scope>NUCLEOTIDE SEQUENCE [LARGE SCALE GENOMIC DNA]</scope>
    <source>
        <strain evidence="6 7">Cbfe23</strain>
    </source>
</reference>
<feature type="domain" description="HipA N-terminal subdomain 1" evidence="5">
    <location>
        <begin position="2"/>
        <end position="105"/>
    </location>
</feature>
<keyword evidence="3 6" id="KW-0418">Kinase</keyword>
<feature type="domain" description="HipA-like C-terminal" evidence="4">
    <location>
        <begin position="136"/>
        <end position="346"/>
    </location>
</feature>
<dbReference type="PANTHER" id="PTHR37419:SF1">
    <property type="entry name" value="SERINE_THREONINE-PROTEIN KINASE TOXIN HIPA"/>
    <property type="match status" value="1"/>
</dbReference>
<evidence type="ECO:0000313" key="6">
    <source>
        <dbReference type="EMBL" id="OJH34679.1"/>
    </source>
</evidence>
<dbReference type="Proteomes" id="UP000182229">
    <property type="component" value="Unassembled WGS sequence"/>
</dbReference>
<evidence type="ECO:0000313" key="7">
    <source>
        <dbReference type="Proteomes" id="UP000182229"/>
    </source>
</evidence>
<reference evidence="7" key="1">
    <citation type="submission" date="2016-11" db="EMBL/GenBank/DDBJ databases">
        <authorList>
            <person name="Shukria A."/>
            <person name="Stevens D.C."/>
        </authorList>
    </citation>
    <scope>NUCLEOTIDE SEQUENCE [LARGE SCALE GENOMIC DNA]</scope>
    <source>
        <strain evidence="7">Cbfe23</strain>
    </source>
</reference>
<accession>A0A1L9AXF0</accession>
<dbReference type="GO" id="GO:0005829">
    <property type="term" value="C:cytosol"/>
    <property type="evidence" value="ECO:0007669"/>
    <property type="project" value="TreeGrafter"/>
</dbReference>
<dbReference type="EMBL" id="MPIN01000017">
    <property type="protein sequence ID" value="OJH34679.1"/>
    <property type="molecule type" value="Genomic_DNA"/>
</dbReference>
<keyword evidence="2" id="KW-0808">Transferase</keyword>
<dbReference type="InterPro" id="IPR012893">
    <property type="entry name" value="HipA-like_C"/>
</dbReference>
<evidence type="ECO:0000256" key="2">
    <source>
        <dbReference type="ARBA" id="ARBA00022679"/>
    </source>
</evidence>
<sequence>MLDVFLGTKLVGRITRDEKTAIVSFVVGDVYAEDFERPVLGQQFEERRHKRIFRRAAHPGQLPTFFANLLPEGALEEMIKAQLATSDASEMLAFLGQDLPGAVSVRQGRHEVAPSEGEVFNEPQVDHPAETHELRFSLAGVQLKFSAVRAEDSRFTLPFSGLGGRWILKFGSTRYPELPENEYFTMQWAQRCGLSVPHHELVPASTINALDPRLTALGTNVFAIQRYDRREDGTRVHQEDFAQVFGQPPELKYKGASLEHLARFVGDLCGPEDRDEFLRRTLFLLLSGNTDGHLKNWSLIYPDGRHARLSPAYDFVCVRQYLPKDQLALTFAKETAPERIDWSHIRRVDKYLRNMGHDVDFVGLARTFVTKCQDEWAAHRRDVSPSYRACVEEHMARIPLLNEPGA</sequence>
<gene>
    <name evidence="6" type="ORF">BON30_41700</name>
</gene>
<comment type="similarity">
    <text evidence="1">Belongs to the HipA Ser/Thr kinase family.</text>
</comment>
<dbReference type="InterPro" id="IPR052028">
    <property type="entry name" value="HipA_Ser/Thr_kinase"/>
</dbReference>
<evidence type="ECO:0000259" key="4">
    <source>
        <dbReference type="Pfam" id="PF07804"/>
    </source>
</evidence>
<evidence type="ECO:0000256" key="1">
    <source>
        <dbReference type="ARBA" id="ARBA00010164"/>
    </source>
</evidence>
<comment type="caution">
    <text evidence="6">The sequence shown here is derived from an EMBL/GenBank/DDBJ whole genome shotgun (WGS) entry which is preliminary data.</text>
</comment>
<dbReference type="GO" id="GO:0004674">
    <property type="term" value="F:protein serine/threonine kinase activity"/>
    <property type="evidence" value="ECO:0007669"/>
    <property type="project" value="TreeGrafter"/>
</dbReference>
<evidence type="ECO:0000256" key="3">
    <source>
        <dbReference type="ARBA" id="ARBA00022777"/>
    </source>
</evidence>